<name>A0A1W7AF19_9EUKA</name>
<proteinExistence type="predicted"/>
<feature type="region of interest" description="Disordered" evidence="1">
    <location>
        <begin position="666"/>
        <end position="711"/>
    </location>
</feature>
<dbReference type="AlphaFoldDB" id="A0A1W7AF19"/>
<accession>A0A1W7AF19</accession>
<sequence length="925" mass="113347">MTKIKSSKFKMYRALEDRLWTRSKNHVKFVKQFSVCDILVTLLVARLKYRRCYQFLKLMFQRQFIRHRYNSKFRRKFLSFLPLHVKIKHLKQKYRIKRKLLYLQHNYLVCQIRKYRRFMKFLNSTRFKRISVESVKVMRQRLLCCFNILIQNNLQQLFRNGILKKRLERIKEELAVYPIRQKKRYFKIRRIHYRIRKISKFNQKRYVKFLFRYINYDKLDIGKKKRILYYLRKRQRFRIKRHVIVKDILFMICPQKTRRRKRVQTLYALKLKQLKVIKLLYGFVSNKSFFSFVRYLAKRTKTFFDLLLQMSNRGNISFLGVFLFSHQRYACQVNFNDFIFLPVYVNKHFLASFPCMFNIGDHVLISPTISFQKLLINTYVNDLFTREVYYQMNYSLFRQILLYLKSFCRSKKKFGAFSHNGPTTKSYFSKLSRTWFLQNWLQYKYKLHGRSISKRKTVLNKLSKTMADYMKKVRQYSRFKPSKLFSFWYPYLLRDNALLILKLAALGFISQENHSFVSKFRYCLPSSTELAMRSMRFFTNSGLYDYCRYLLNYYSNYGLKGVKRLRASKKQYRRAYIERIIKRPSIQKYFKEYLLTKRSPILPTGHTFTSFTYFRRAQLLIRPNQRYIPWYFRGEKPRYVTPRKYFKRRLPGDSNKSSFIHRNIKQFNKKSKEPHSSSSSYANKNRTSSNYKTNRSFQSKQSNMFNPLNRPHRYKAVSGAKNDNGIQSRKFASQAYHNSHYVRSKKQKFRQRNPRSSNKWEVNNKKKFFFSKWKFNSNKNQTGKRRSAQYKHKPKIQKFGKQKFFKSFRLQSKLRRKYHKILQQILITKYLKPFKVAKRRRALWYEYFISIMRRSNSYFMGKYSTVIFYSKSSVNGLWRALEFIYFNIQPLLVRNILVNPFYISHIKLTLFQPLIKTKFLNPKYR</sequence>
<evidence type="ECO:0000313" key="2">
    <source>
        <dbReference type="EMBL" id="ARQ20676.1"/>
    </source>
</evidence>
<feature type="compositionally biased region" description="Polar residues" evidence="1">
    <location>
        <begin position="681"/>
        <end position="706"/>
    </location>
</feature>
<gene>
    <name evidence="2" type="primary">orf925</name>
</gene>
<reference evidence="2" key="1">
    <citation type="journal article" date="2017" name="Genome Biol. Evol.">
        <title>Mitochondrial Genome Evolution and a Novel RNA Editing System in Deep-Branching Heteroloboseids.</title>
        <authorList>
            <person name="Yang J."/>
            <person name="Harding T."/>
            <person name="Kamikawa R."/>
            <person name="Simpson A.G.B."/>
            <person name="Roger A.J."/>
        </authorList>
    </citation>
    <scope>NUCLEOTIDE SEQUENCE</scope>
</reference>
<dbReference type="EMBL" id="KY379823">
    <property type="protein sequence ID" value="ARQ20676.1"/>
    <property type="molecule type" value="Genomic_DNA"/>
</dbReference>
<organism evidence="2">
    <name type="scientific">Eukaryota sp. BB2</name>
    <dbReference type="NCBI Taxonomy" id="1949062"/>
    <lineage>
        <taxon>Eukaryota</taxon>
    </lineage>
</organism>
<dbReference type="RefSeq" id="YP_009370737.1">
    <property type="nucleotide sequence ID" value="NC_034794.1"/>
</dbReference>
<geneLocation type="mitochondrion" evidence="2"/>
<keyword evidence="2" id="KW-0496">Mitochondrion</keyword>
<evidence type="ECO:0000256" key="1">
    <source>
        <dbReference type="SAM" id="MobiDB-lite"/>
    </source>
</evidence>
<dbReference type="GeneID" id="32888033"/>
<protein>
    <submittedName>
        <fullName evidence="2">Uncharacterized protein</fullName>
    </submittedName>
</protein>